<dbReference type="PANTHER" id="PTHR12210">
    <property type="entry name" value="DULLARD PROTEIN PHOSPHATASE"/>
    <property type="match status" value="1"/>
</dbReference>
<accession>B6K603</accession>
<dbReference type="Proteomes" id="UP000001744">
    <property type="component" value="Unassembled WGS sequence"/>
</dbReference>
<evidence type="ECO:0000259" key="2">
    <source>
        <dbReference type="PROSITE" id="PS50969"/>
    </source>
</evidence>
<keyword evidence="1" id="KW-0653">Protein transport</keyword>
<name>B6K603_SCHJY</name>
<comment type="subunit">
    <text evidence="1">Component of the TIM23 complex.</text>
</comment>
<dbReference type="EMBL" id="KE651167">
    <property type="protein sequence ID" value="EEB08957.1"/>
    <property type="molecule type" value="Genomic_DNA"/>
</dbReference>
<proteinExistence type="inferred from homology"/>
<dbReference type="GO" id="GO:0005744">
    <property type="term" value="C:TIM23 mitochondrial import inner membrane translocase complex"/>
    <property type="evidence" value="ECO:0007669"/>
    <property type="project" value="UniProtKB-UniRule"/>
</dbReference>
<keyword evidence="1" id="KW-0496">Mitochondrion</keyword>
<comment type="function">
    <text evidence="1">Essential component of the TIM23 complex, a complex that mediates the translocation of transit peptide-containing proteins across the mitochondrial inner membrane.</text>
</comment>
<keyword evidence="4" id="KW-1185">Reference proteome</keyword>
<dbReference type="Pfam" id="PF03031">
    <property type="entry name" value="NIF"/>
    <property type="match status" value="1"/>
</dbReference>
<dbReference type="RefSeq" id="XP_002175250.1">
    <property type="nucleotide sequence ID" value="XM_002175214.2"/>
</dbReference>
<dbReference type="InterPro" id="IPR023214">
    <property type="entry name" value="HAD_sf"/>
</dbReference>
<dbReference type="SUPFAM" id="SSF56784">
    <property type="entry name" value="HAD-like"/>
    <property type="match status" value="1"/>
</dbReference>
<dbReference type="GO" id="GO:0004721">
    <property type="term" value="F:phosphoprotein phosphatase activity"/>
    <property type="evidence" value="ECO:0000318"/>
    <property type="project" value="GO_Central"/>
</dbReference>
<keyword evidence="1" id="KW-0809">Transit peptide</keyword>
<dbReference type="VEuPathDB" id="FungiDB:SJAG_04128"/>
<gene>
    <name evidence="3" type="ORF">SJAG_04128</name>
</gene>
<dbReference type="GeneID" id="7049299"/>
<dbReference type="PROSITE" id="PS50969">
    <property type="entry name" value="FCP1"/>
    <property type="match status" value="1"/>
</dbReference>
<dbReference type="InterPro" id="IPR050365">
    <property type="entry name" value="TIM50"/>
</dbReference>
<sequence length="265" mass="30609">MNAPSPTLLYLSNCKLQHLNFVDKRKLLVLDLNGSLLYRPPPRHLTKPIPRPGVKNFLKFAFANFNIVVWSSAQSHNIQKMMHAVMNKEQRKQVLLCMTREDVDFEEGDRNTKIQTYKNLTKVWQQLKKDKDDNPAAWNQFNTVIVDDSAIKCCAQPYNLLQLSDFQPSPTEKTKDFALVCAIRYLKHLKRIPNVCDYIRSYPFTSIQNVKSQEEGLRELDKMFKAYKRALREQSDRLELTSKVDTLQQNGETVQSGTVIGTTAN</sequence>
<dbReference type="JaponicusDB" id="SJAG_04128"/>
<dbReference type="SMART" id="SM00577">
    <property type="entry name" value="CPDc"/>
    <property type="match status" value="1"/>
</dbReference>
<dbReference type="eggNOG" id="KOG1605">
    <property type="taxonomic scope" value="Eukaryota"/>
</dbReference>
<dbReference type="Gene3D" id="3.40.50.1000">
    <property type="entry name" value="HAD superfamily/HAD-like"/>
    <property type="match status" value="1"/>
</dbReference>
<keyword evidence="1" id="KW-0811">Translocation</keyword>
<dbReference type="InterPro" id="IPR036412">
    <property type="entry name" value="HAD-like_sf"/>
</dbReference>
<dbReference type="OrthoDB" id="1711508at2759"/>
<dbReference type="HOGENOM" id="CLU_018875_0_2_1"/>
<dbReference type="OMA" id="GGRWDQT"/>
<reference evidence="3 4" key="1">
    <citation type="journal article" date="2011" name="Science">
        <title>Comparative functional genomics of the fission yeasts.</title>
        <authorList>
            <person name="Rhind N."/>
            <person name="Chen Z."/>
            <person name="Yassour M."/>
            <person name="Thompson D.A."/>
            <person name="Haas B.J."/>
            <person name="Habib N."/>
            <person name="Wapinski I."/>
            <person name="Roy S."/>
            <person name="Lin M.F."/>
            <person name="Heiman D.I."/>
            <person name="Young S.K."/>
            <person name="Furuya K."/>
            <person name="Guo Y."/>
            <person name="Pidoux A."/>
            <person name="Chen H.M."/>
            <person name="Robbertse B."/>
            <person name="Goldberg J.M."/>
            <person name="Aoki K."/>
            <person name="Bayne E.H."/>
            <person name="Berlin A.M."/>
            <person name="Desjardins C.A."/>
            <person name="Dobbs E."/>
            <person name="Dukaj L."/>
            <person name="Fan L."/>
            <person name="FitzGerald M.G."/>
            <person name="French C."/>
            <person name="Gujja S."/>
            <person name="Hansen K."/>
            <person name="Keifenheim D."/>
            <person name="Levin J.Z."/>
            <person name="Mosher R.A."/>
            <person name="Mueller C.A."/>
            <person name="Pfiffner J."/>
            <person name="Priest M."/>
            <person name="Russ C."/>
            <person name="Smialowska A."/>
            <person name="Swoboda P."/>
            <person name="Sykes S.M."/>
            <person name="Vaughn M."/>
            <person name="Vengrova S."/>
            <person name="Yoder R."/>
            <person name="Zeng Q."/>
            <person name="Allshire R."/>
            <person name="Baulcombe D."/>
            <person name="Birren B.W."/>
            <person name="Brown W."/>
            <person name="Ekwall K."/>
            <person name="Kellis M."/>
            <person name="Leatherwood J."/>
            <person name="Levin H."/>
            <person name="Margalit H."/>
            <person name="Martienssen R."/>
            <person name="Nieduszynski C.A."/>
            <person name="Spatafora J.W."/>
            <person name="Friedman N."/>
            <person name="Dalgaard J.Z."/>
            <person name="Baumann P."/>
            <person name="Niki H."/>
            <person name="Regev A."/>
            <person name="Nusbaum C."/>
        </authorList>
    </citation>
    <scope>NUCLEOTIDE SEQUENCE [LARGE SCALE GENOMIC DNA]</scope>
    <source>
        <strain evidence="4">yFS275 / FY16936</strain>
    </source>
</reference>
<evidence type="ECO:0000256" key="1">
    <source>
        <dbReference type="RuleBase" id="RU365079"/>
    </source>
</evidence>
<comment type="similarity">
    <text evidence="1">Belongs to the TIM50 family.</text>
</comment>
<comment type="subcellular location">
    <subcellularLocation>
        <location evidence="1">Mitochondrion inner membrane</location>
        <topology evidence="1">Single-pass membrane protein</topology>
    </subcellularLocation>
</comment>
<evidence type="ECO:0000313" key="3">
    <source>
        <dbReference type="EMBL" id="EEB08957.1"/>
    </source>
</evidence>
<dbReference type="STRING" id="402676.B6K603"/>
<dbReference type="GO" id="GO:0015031">
    <property type="term" value="P:protein transport"/>
    <property type="evidence" value="ECO:0007669"/>
    <property type="project" value="UniProtKB-KW"/>
</dbReference>
<feature type="domain" description="FCP1 homology" evidence="2">
    <location>
        <begin position="21"/>
        <end position="189"/>
    </location>
</feature>
<keyword evidence="1" id="KW-0813">Transport</keyword>
<protein>
    <recommendedName>
        <fullName evidence="1">Mitochondrial import inner membrane translocase subunit TIM50</fullName>
    </recommendedName>
</protein>
<dbReference type="AlphaFoldDB" id="B6K603"/>
<evidence type="ECO:0000313" key="4">
    <source>
        <dbReference type="Proteomes" id="UP000001744"/>
    </source>
</evidence>
<dbReference type="InterPro" id="IPR004274">
    <property type="entry name" value="FCP1_dom"/>
</dbReference>
<organism evidence="3 4">
    <name type="scientific">Schizosaccharomyces japonicus (strain yFS275 / FY16936)</name>
    <name type="common">Fission yeast</name>
    <dbReference type="NCBI Taxonomy" id="402676"/>
    <lineage>
        <taxon>Eukaryota</taxon>
        <taxon>Fungi</taxon>
        <taxon>Dikarya</taxon>
        <taxon>Ascomycota</taxon>
        <taxon>Taphrinomycotina</taxon>
        <taxon>Schizosaccharomycetes</taxon>
        <taxon>Schizosaccharomycetales</taxon>
        <taxon>Schizosaccharomycetaceae</taxon>
        <taxon>Schizosaccharomyces</taxon>
    </lineage>
</organism>